<reference evidence="1 2" key="1">
    <citation type="submission" date="2019-04" db="EMBL/GenBank/DDBJ databases">
        <title>Herbidospora sp. NEAU-GS14.nov., a novel actinomycete isolated from soil.</title>
        <authorList>
            <person name="Han L."/>
        </authorList>
    </citation>
    <scope>NUCLEOTIDE SEQUENCE [LARGE SCALE GENOMIC DNA]</scope>
    <source>
        <strain evidence="1 2">NEAU-GS14</strain>
    </source>
</reference>
<dbReference type="RefSeq" id="WP_137250235.1">
    <property type="nucleotide sequence ID" value="NZ_SZQA01000033.1"/>
</dbReference>
<dbReference type="Proteomes" id="UP000308705">
    <property type="component" value="Unassembled WGS sequence"/>
</dbReference>
<dbReference type="AlphaFoldDB" id="A0A4U3M764"/>
<sequence>MSEKIRLLFCGTCGTVDELPFYDGPAEYDTTLEYLISSRHTTESGQTHIAALPLGIIAKSEWENPTYRKAILDEANKVMAAGGSDGLGTKFYDTRNTFSADAHSCWKYHGRTKNCGDYRSDRKKLIPDTKELRKEAGLSTRPVSNTFLCDFCPYHSIVMQRQRAAAGTYDYTN</sequence>
<organism evidence="1 2">
    <name type="scientific">Herbidospora galbida</name>
    <dbReference type="NCBI Taxonomy" id="2575442"/>
    <lineage>
        <taxon>Bacteria</taxon>
        <taxon>Bacillati</taxon>
        <taxon>Actinomycetota</taxon>
        <taxon>Actinomycetes</taxon>
        <taxon>Streptosporangiales</taxon>
        <taxon>Streptosporangiaceae</taxon>
        <taxon>Herbidospora</taxon>
    </lineage>
</organism>
<dbReference type="EMBL" id="SZQA01000033">
    <property type="protein sequence ID" value="TKK84651.1"/>
    <property type="molecule type" value="Genomic_DNA"/>
</dbReference>
<gene>
    <name evidence="1" type="ORF">FDA94_28975</name>
</gene>
<evidence type="ECO:0000313" key="1">
    <source>
        <dbReference type="EMBL" id="TKK84651.1"/>
    </source>
</evidence>
<accession>A0A4U3M764</accession>
<protein>
    <submittedName>
        <fullName evidence="1">Uncharacterized protein</fullName>
    </submittedName>
</protein>
<comment type="caution">
    <text evidence="1">The sequence shown here is derived from an EMBL/GenBank/DDBJ whole genome shotgun (WGS) entry which is preliminary data.</text>
</comment>
<proteinExistence type="predicted"/>
<evidence type="ECO:0000313" key="2">
    <source>
        <dbReference type="Proteomes" id="UP000308705"/>
    </source>
</evidence>
<keyword evidence="2" id="KW-1185">Reference proteome</keyword>
<name>A0A4U3M764_9ACTN</name>
<dbReference type="OrthoDB" id="5185833at2"/>